<dbReference type="Pfam" id="PF08387">
    <property type="entry name" value="FBD"/>
    <property type="match status" value="1"/>
</dbReference>
<evidence type="ECO:0000259" key="1">
    <source>
        <dbReference type="Pfam" id="PF08387"/>
    </source>
</evidence>
<accession>A0AA88E2M0</accession>
<sequence length="130" mass="15225">MEAGSAKKRRIKLSITMIIMIPNDNGNHNNDQMITTDRISELPNDLHRILSLLPIKTQWDRDLWDMSTSSEEELYMESQTVTLKSFLDHLKMVTIHGFLECENEVSLTKFLLKRGKALQEMTVRRRLCYL</sequence>
<gene>
    <name evidence="2" type="ORF">TIFTF001_033750</name>
</gene>
<dbReference type="EMBL" id="BTGU01000190">
    <property type="protein sequence ID" value="GMN64681.1"/>
    <property type="molecule type" value="Genomic_DNA"/>
</dbReference>
<feature type="domain" description="FBD" evidence="1">
    <location>
        <begin position="84"/>
        <end position="122"/>
    </location>
</feature>
<keyword evidence="3" id="KW-1185">Reference proteome</keyword>
<evidence type="ECO:0000313" key="3">
    <source>
        <dbReference type="Proteomes" id="UP001187192"/>
    </source>
</evidence>
<proteinExistence type="predicted"/>
<dbReference type="InterPro" id="IPR006566">
    <property type="entry name" value="FBD"/>
</dbReference>
<dbReference type="Proteomes" id="UP001187192">
    <property type="component" value="Unassembled WGS sequence"/>
</dbReference>
<dbReference type="AlphaFoldDB" id="A0AA88E2M0"/>
<organism evidence="2 3">
    <name type="scientific">Ficus carica</name>
    <name type="common">Common fig</name>
    <dbReference type="NCBI Taxonomy" id="3494"/>
    <lineage>
        <taxon>Eukaryota</taxon>
        <taxon>Viridiplantae</taxon>
        <taxon>Streptophyta</taxon>
        <taxon>Embryophyta</taxon>
        <taxon>Tracheophyta</taxon>
        <taxon>Spermatophyta</taxon>
        <taxon>Magnoliopsida</taxon>
        <taxon>eudicotyledons</taxon>
        <taxon>Gunneridae</taxon>
        <taxon>Pentapetalae</taxon>
        <taxon>rosids</taxon>
        <taxon>fabids</taxon>
        <taxon>Rosales</taxon>
        <taxon>Moraceae</taxon>
        <taxon>Ficeae</taxon>
        <taxon>Ficus</taxon>
    </lineage>
</organism>
<evidence type="ECO:0000313" key="2">
    <source>
        <dbReference type="EMBL" id="GMN64681.1"/>
    </source>
</evidence>
<protein>
    <recommendedName>
        <fullName evidence="1">FBD domain-containing protein</fullName>
    </recommendedName>
</protein>
<reference evidence="2" key="1">
    <citation type="submission" date="2023-07" db="EMBL/GenBank/DDBJ databases">
        <title>draft genome sequence of fig (Ficus carica).</title>
        <authorList>
            <person name="Takahashi T."/>
            <person name="Nishimura K."/>
        </authorList>
    </citation>
    <scope>NUCLEOTIDE SEQUENCE</scope>
</reference>
<dbReference type="Gramene" id="FCD_00022633-RA">
    <property type="protein sequence ID" value="FCD_00022633-RA:cds"/>
    <property type="gene ID" value="FCD_00022633"/>
</dbReference>
<comment type="caution">
    <text evidence="2">The sequence shown here is derived from an EMBL/GenBank/DDBJ whole genome shotgun (WGS) entry which is preliminary data.</text>
</comment>
<name>A0AA88E2M0_FICCA</name>